<dbReference type="InterPro" id="IPR002110">
    <property type="entry name" value="Ankyrin_rpt"/>
</dbReference>
<organism evidence="7 8">
    <name type="scientific">Colletotrichum gloeosporioides</name>
    <name type="common">Anthracnose fungus</name>
    <name type="synonym">Glomerella cingulata</name>
    <dbReference type="NCBI Taxonomy" id="474922"/>
    <lineage>
        <taxon>Eukaryota</taxon>
        <taxon>Fungi</taxon>
        <taxon>Dikarya</taxon>
        <taxon>Ascomycota</taxon>
        <taxon>Pezizomycotina</taxon>
        <taxon>Sordariomycetes</taxon>
        <taxon>Hypocreomycetidae</taxon>
        <taxon>Glomerellales</taxon>
        <taxon>Glomerellaceae</taxon>
        <taxon>Colletotrichum</taxon>
        <taxon>Colletotrichum gloeosporioides species complex</taxon>
    </lineage>
</organism>
<keyword evidence="8" id="KW-1185">Reference proteome</keyword>
<evidence type="ECO:0000256" key="4">
    <source>
        <dbReference type="SAM" id="MobiDB-lite"/>
    </source>
</evidence>
<feature type="signal peptide" evidence="5">
    <location>
        <begin position="1"/>
        <end position="18"/>
    </location>
</feature>
<dbReference type="PANTHER" id="PTHR10039:SF15">
    <property type="entry name" value="NACHT DOMAIN-CONTAINING PROTEIN"/>
    <property type="match status" value="1"/>
</dbReference>
<evidence type="ECO:0000256" key="1">
    <source>
        <dbReference type="ARBA" id="ARBA00022737"/>
    </source>
</evidence>
<accession>A0A8H4CBD4</accession>
<feature type="chain" id="PRO_5034788370" description="Nephrocystin 3-like N-terminal domain-containing protein" evidence="5">
    <location>
        <begin position="19"/>
        <end position="952"/>
    </location>
</feature>
<sequence length="952" mass="106596">MDTVTLSLTVVGLIPVVADTIQRVQTFYADARNAKALIQQLMEELEALRGSLISLQQLLDSPVIKAKVIKFDQSSVLVSCSKACKVKLQSLSETLEMYAESKTKQLAWPLAQTKCHESLETLRRLAFWIQLGLSIEGCRLLSLSSVDLPKAFEQRLYEFRSIQGDIQSLKTTVNSQVKVIEDSRREQERREVLDWISDFDHERRHLEAKHPRINDTGNWITENASFENWRDDASSTNLLWCHGLPGSGKTVLASVVVDHLRLLPTSEVAVSHFYLKYSDERSQILSTLLASLLKQALSELAEIPKVVIEAFRSSRSGSRTIGTADALRMLLDVSTPRRPLYVVLDALDECDQVQRRRLLLAIDELAACNSIKILVTSRSHIPDIEASWGNNPQIPIQAHDGDLAMYIQHTISEEDQYGIIDESFSNHIIKQMIARSNGTFLPVVLQLGTVLGKTTRGHMEDALCSVSDDLAIVFEETMARIDRLPEDQSILAKRVLGWLVHAKAGLTSEELGDALSASESVKMGYTSWSTRYRPPSKMMGNCCQGMVIVEPVTNRLSFAHYTFQEYLERHADELSPGVKEDISSTCLLYLLYEDYGSGPCSRKEDVYERVTRYPFVRYAARYWGKHVALTEQHPLVSELLSKFLQQRASTAAACQVMQYDRGFKDQYWDLNECLSVTPLHIASRYGLRETLQKLLKTGHIKDINLRTAKVKSTPVILAASEADPETLGLLLASGADPTIHNWYGDALHCACEAGESQNVRQLVRFGMVPNTYSSGQRPPVMCTLDRDSVDTFRTLVELAGEPLTGDPSFSSTSDPDLLPLLVVHAVESSAYAIVKWLLENKQHYHRVEWLMRPDYYNYSSETEYQFELNALSLDRPALHQAILQGDVEMVRLLLSYGASPCAKDLNGKTALSYAVESGIGAFANILSPDLPSSDCNGNLPRPTPTWTSVRDS</sequence>
<dbReference type="PROSITE" id="PS50297">
    <property type="entry name" value="ANK_REP_REGION"/>
    <property type="match status" value="1"/>
</dbReference>
<feature type="repeat" description="ANK" evidence="2">
    <location>
        <begin position="873"/>
        <end position="905"/>
    </location>
</feature>
<proteinExistence type="predicted"/>
<keyword evidence="3" id="KW-0175">Coiled coil</keyword>
<dbReference type="SMART" id="SM00248">
    <property type="entry name" value="ANK"/>
    <property type="match status" value="4"/>
</dbReference>
<dbReference type="SUPFAM" id="SSF48403">
    <property type="entry name" value="Ankyrin repeat"/>
    <property type="match status" value="1"/>
</dbReference>
<dbReference type="AlphaFoldDB" id="A0A8H4CBD4"/>
<dbReference type="PANTHER" id="PTHR10039">
    <property type="entry name" value="AMELOGENIN"/>
    <property type="match status" value="1"/>
</dbReference>
<dbReference type="SUPFAM" id="SSF52540">
    <property type="entry name" value="P-loop containing nucleoside triphosphate hydrolases"/>
    <property type="match status" value="1"/>
</dbReference>
<dbReference type="InterPro" id="IPR027417">
    <property type="entry name" value="P-loop_NTPase"/>
</dbReference>
<evidence type="ECO:0000256" key="2">
    <source>
        <dbReference type="PROSITE-ProRule" id="PRU00023"/>
    </source>
</evidence>
<dbReference type="PROSITE" id="PS50088">
    <property type="entry name" value="ANK_REPEAT"/>
    <property type="match status" value="1"/>
</dbReference>
<evidence type="ECO:0000313" key="7">
    <source>
        <dbReference type="EMBL" id="KAF3800910.1"/>
    </source>
</evidence>
<reference evidence="7" key="2">
    <citation type="submission" date="2020-03" db="EMBL/GenBank/DDBJ databases">
        <authorList>
            <person name="Fu F.-F."/>
            <person name="Chen J."/>
        </authorList>
    </citation>
    <scope>NUCLEOTIDE SEQUENCE</scope>
    <source>
        <strain evidence="7">Lc1</strain>
    </source>
</reference>
<dbReference type="Gene3D" id="1.25.40.20">
    <property type="entry name" value="Ankyrin repeat-containing domain"/>
    <property type="match status" value="1"/>
</dbReference>
<evidence type="ECO:0000256" key="5">
    <source>
        <dbReference type="SAM" id="SignalP"/>
    </source>
</evidence>
<gene>
    <name evidence="7" type="ORF">GCG54_00010183</name>
</gene>
<dbReference type="Pfam" id="PF00023">
    <property type="entry name" value="Ank"/>
    <property type="match status" value="1"/>
</dbReference>
<evidence type="ECO:0000313" key="8">
    <source>
        <dbReference type="Proteomes" id="UP000613401"/>
    </source>
</evidence>
<dbReference type="Gene3D" id="3.40.50.300">
    <property type="entry name" value="P-loop containing nucleotide triphosphate hydrolases"/>
    <property type="match status" value="1"/>
</dbReference>
<keyword evidence="2" id="KW-0040">ANK repeat</keyword>
<dbReference type="InterPro" id="IPR056884">
    <property type="entry name" value="NPHP3-like_N"/>
</dbReference>
<keyword evidence="5" id="KW-0732">Signal</keyword>
<comment type="caution">
    <text evidence="7">The sequence shown here is derived from an EMBL/GenBank/DDBJ whole genome shotgun (WGS) entry which is preliminary data.</text>
</comment>
<evidence type="ECO:0000259" key="6">
    <source>
        <dbReference type="Pfam" id="PF24883"/>
    </source>
</evidence>
<protein>
    <recommendedName>
        <fullName evidence="6">Nephrocystin 3-like N-terminal domain-containing protein</fullName>
    </recommendedName>
</protein>
<dbReference type="Pfam" id="PF12796">
    <property type="entry name" value="Ank_2"/>
    <property type="match status" value="1"/>
</dbReference>
<reference evidence="7" key="1">
    <citation type="journal article" date="2020" name="Phytopathology">
        <title>Genome sequence and comparative analysis of Colletotrichum gloeosporioides isolated from Liriodendron leaves.</title>
        <authorList>
            <person name="Fu F.F."/>
            <person name="Hao Z."/>
            <person name="Wang P."/>
            <person name="Lu Y."/>
            <person name="Xue L.J."/>
            <person name="Wei G."/>
            <person name="Tian Y."/>
            <person name="Baishi H."/>
            <person name="Xu H."/>
            <person name="Shi J."/>
            <person name="Cheng T."/>
            <person name="Wang G."/>
            <person name="Yi Y."/>
            <person name="Chen J."/>
        </authorList>
    </citation>
    <scope>NUCLEOTIDE SEQUENCE</scope>
    <source>
        <strain evidence="7">Lc1</strain>
    </source>
</reference>
<dbReference type="GeneID" id="69017315"/>
<dbReference type="Proteomes" id="UP000613401">
    <property type="component" value="Unassembled WGS sequence"/>
</dbReference>
<feature type="region of interest" description="Disordered" evidence="4">
    <location>
        <begin position="933"/>
        <end position="952"/>
    </location>
</feature>
<dbReference type="Pfam" id="PF24883">
    <property type="entry name" value="NPHP3_N"/>
    <property type="match status" value="1"/>
</dbReference>
<name>A0A8H4CBD4_COLGL</name>
<keyword evidence="1" id="KW-0677">Repeat</keyword>
<feature type="domain" description="Nephrocystin 3-like N-terminal" evidence="6">
    <location>
        <begin position="215"/>
        <end position="378"/>
    </location>
</feature>
<dbReference type="InterPro" id="IPR036770">
    <property type="entry name" value="Ankyrin_rpt-contain_sf"/>
</dbReference>
<evidence type="ECO:0000256" key="3">
    <source>
        <dbReference type="SAM" id="Coils"/>
    </source>
</evidence>
<feature type="coiled-coil region" evidence="3">
    <location>
        <begin position="28"/>
        <end position="58"/>
    </location>
</feature>
<dbReference type="RefSeq" id="XP_045260069.1">
    <property type="nucleotide sequence ID" value="XM_045410114.1"/>
</dbReference>
<dbReference type="EMBL" id="WVTB01000071">
    <property type="protein sequence ID" value="KAF3800910.1"/>
    <property type="molecule type" value="Genomic_DNA"/>
</dbReference>